<proteinExistence type="predicted"/>
<keyword evidence="2" id="KW-1185">Reference proteome</keyword>
<accession>E0NJT9</accession>
<dbReference type="AlphaFoldDB" id="E0NJT9"/>
<reference evidence="1 2" key="1">
    <citation type="submission" date="2010-07" db="EMBL/GenBank/DDBJ databases">
        <authorList>
            <person name="Muzny D."/>
            <person name="Qin X."/>
            <person name="Deng J."/>
            <person name="Jiang H."/>
            <person name="Liu Y."/>
            <person name="Qu J."/>
            <person name="Song X.-Z."/>
            <person name="Zhang L."/>
            <person name="Thornton R."/>
            <person name="Coyle M."/>
            <person name="Francisco L."/>
            <person name="Jackson L."/>
            <person name="Javaid M."/>
            <person name="Korchina V."/>
            <person name="Kovar C."/>
            <person name="Mata R."/>
            <person name="Mathew T."/>
            <person name="Ngo R."/>
            <person name="Nguyen L."/>
            <person name="Nguyen N."/>
            <person name="Okwuonu G."/>
            <person name="Ongeri F."/>
            <person name="Pham C."/>
            <person name="Simmons D."/>
            <person name="Wilczek-Boney K."/>
            <person name="Hale W."/>
            <person name="Jakkamsetti A."/>
            <person name="Pham P."/>
            <person name="Ruth R."/>
            <person name="San Lucas F."/>
            <person name="Warren J."/>
            <person name="Zhang J."/>
            <person name="Zhao Z."/>
            <person name="Zhou C."/>
            <person name="Zhu D."/>
            <person name="Lee S."/>
            <person name="Bess C."/>
            <person name="Blankenburg K."/>
            <person name="Forbes L."/>
            <person name="Fu Q."/>
            <person name="Gubbala S."/>
            <person name="Hirani K."/>
            <person name="Jayaseelan J.C."/>
            <person name="Lara F."/>
            <person name="Munidasa M."/>
            <person name="Palculict T."/>
            <person name="Patil S."/>
            <person name="Pu L.-L."/>
            <person name="Saada N."/>
            <person name="Tang L."/>
            <person name="Weissenberger G."/>
            <person name="Zhu Y."/>
            <person name="Hemphill L."/>
            <person name="Shang Y."/>
            <person name="Youmans B."/>
            <person name="Ayvaz T."/>
            <person name="Ross M."/>
            <person name="Santibanez J."/>
            <person name="Aqrawi P."/>
            <person name="Gross S."/>
            <person name="Joshi V."/>
            <person name="Fowler G."/>
            <person name="Nazareth L."/>
            <person name="Reid J."/>
            <person name="Worley K."/>
            <person name="Petrosino J."/>
            <person name="Highlander S."/>
            <person name="Gibbs R."/>
        </authorList>
    </citation>
    <scope>NUCLEOTIDE SEQUENCE [LARGE SCALE GENOMIC DNA]</scope>
    <source>
        <strain evidence="1 2">ATCC BAA-1640</strain>
    </source>
</reference>
<sequence>MDIILKGVPYKFSKNIKKDYKNYKDIINKSFDLRTNIFDNLENIIFFKDTNLVDNPIKIYGLLNQKRCSLFVNSEYIIKPDNFSSYRLLIPKAVGTGKFGEQFPDMILANPNEGHTQSFLSIGSFVSKAEALNLEKYIKTKFCRALLSILKVTQDITPSKWKYVPLQVFTKNSDIDWSKSIHEIDEQLYKKYGLTDEEIEFIEEKVQEMV</sequence>
<dbReference type="EMBL" id="AEEH01000019">
    <property type="protein sequence ID" value="EFM25884.1"/>
    <property type="molecule type" value="Genomic_DNA"/>
</dbReference>
<dbReference type="Proteomes" id="UP000003280">
    <property type="component" value="Unassembled WGS sequence"/>
</dbReference>
<name>E0NJT9_9FIRM</name>
<protein>
    <submittedName>
        <fullName evidence="1">Uncharacterized protein</fullName>
    </submittedName>
</protein>
<organism evidence="1 2">
    <name type="scientific">Peptoniphilus duerdenii ATCC BAA-1640</name>
    <dbReference type="NCBI Taxonomy" id="862517"/>
    <lineage>
        <taxon>Bacteria</taxon>
        <taxon>Bacillati</taxon>
        <taxon>Bacillota</taxon>
        <taxon>Tissierellia</taxon>
        <taxon>Tissierellales</taxon>
        <taxon>Peptoniphilaceae</taxon>
        <taxon>Peptoniphilus</taxon>
    </lineage>
</organism>
<comment type="caution">
    <text evidence="1">The sequence shown here is derived from an EMBL/GenBank/DDBJ whole genome shotgun (WGS) entry which is preliminary data.</text>
</comment>
<evidence type="ECO:0000313" key="1">
    <source>
        <dbReference type="EMBL" id="EFM25884.1"/>
    </source>
</evidence>
<dbReference type="STRING" id="862517.HMPREF9225_0428"/>
<dbReference type="eggNOG" id="COG0286">
    <property type="taxonomic scope" value="Bacteria"/>
</dbReference>
<dbReference type="HOGENOM" id="CLU_024181_0_1_9"/>
<dbReference type="RefSeq" id="WP_008901264.1">
    <property type="nucleotide sequence ID" value="NZ_GL397071.1"/>
</dbReference>
<evidence type="ECO:0000313" key="2">
    <source>
        <dbReference type="Proteomes" id="UP000003280"/>
    </source>
</evidence>
<gene>
    <name evidence="1" type="ORF">HMPREF9225_0428</name>
</gene>